<dbReference type="Proteomes" id="UP001057402">
    <property type="component" value="Chromosome 10"/>
</dbReference>
<evidence type="ECO:0000313" key="1">
    <source>
        <dbReference type="EMBL" id="KAI4319817.1"/>
    </source>
</evidence>
<name>A0ACB9M8M2_9MYRT</name>
<proteinExistence type="predicted"/>
<evidence type="ECO:0000313" key="2">
    <source>
        <dbReference type="Proteomes" id="UP001057402"/>
    </source>
</evidence>
<keyword evidence="2" id="KW-1185">Reference proteome</keyword>
<dbReference type="EMBL" id="CM042889">
    <property type="protein sequence ID" value="KAI4319817.1"/>
    <property type="molecule type" value="Genomic_DNA"/>
</dbReference>
<gene>
    <name evidence="1" type="ORF">MLD38_033371</name>
</gene>
<protein>
    <submittedName>
        <fullName evidence="1">Uncharacterized protein</fullName>
    </submittedName>
</protein>
<comment type="caution">
    <text evidence="1">The sequence shown here is derived from an EMBL/GenBank/DDBJ whole genome shotgun (WGS) entry which is preliminary data.</text>
</comment>
<accession>A0ACB9M8M2</accession>
<organism evidence="1 2">
    <name type="scientific">Melastoma candidum</name>
    <dbReference type="NCBI Taxonomy" id="119954"/>
    <lineage>
        <taxon>Eukaryota</taxon>
        <taxon>Viridiplantae</taxon>
        <taxon>Streptophyta</taxon>
        <taxon>Embryophyta</taxon>
        <taxon>Tracheophyta</taxon>
        <taxon>Spermatophyta</taxon>
        <taxon>Magnoliopsida</taxon>
        <taxon>eudicotyledons</taxon>
        <taxon>Gunneridae</taxon>
        <taxon>Pentapetalae</taxon>
        <taxon>rosids</taxon>
        <taxon>malvids</taxon>
        <taxon>Myrtales</taxon>
        <taxon>Melastomataceae</taxon>
        <taxon>Melastomatoideae</taxon>
        <taxon>Melastomateae</taxon>
        <taxon>Melastoma</taxon>
    </lineage>
</organism>
<reference evidence="2" key="1">
    <citation type="journal article" date="2023" name="Front. Plant Sci.">
        <title>Chromosomal-level genome assembly of Melastoma candidum provides insights into trichome evolution.</title>
        <authorList>
            <person name="Zhong Y."/>
            <person name="Wu W."/>
            <person name="Sun C."/>
            <person name="Zou P."/>
            <person name="Liu Y."/>
            <person name="Dai S."/>
            <person name="Zhou R."/>
        </authorList>
    </citation>
    <scope>NUCLEOTIDE SEQUENCE [LARGE SCALE GENOMIC DNA]</scope>
</reference>
<sequence>MSRGYTSAGPMATFYVFPCGPSFHVQCLIAHVTRCKTETQAGYILDLQKQRTLPGSQARRDQNGGINDEPVTSTTSAEKLRQQLDDAIAGECPFCGELMIREITLPFILPKEAQEVTSWEIKPTLAKLRSVSLPI</sequence>